<comment type="caution">
    <text evidence="1">The sequence shown here is derived from an EMBL/GenBank/DDBJ whole genome shotgun (WGS) entry which is preliminary data.</text>
</comment>
<dbReference type="Proteomes" id="UP000054988">
    <property type="component" value="Unassembled WGS sequence"/>
</dbReference>
<protein>
    <submittedName>
        <fullName evidence="1">Uncharacterized protein</fullName>
    </submittedName>
</protein>
<gene>
    <name evidence="1" type="ORF">WG66_177</name>
</gene>
<proteinExistence type="predicted"/>
<evidence type="ECO:0000313" key="2">
    <source>
        <dbReference type="Proteomes" id="UP000054988"/>
    </source>
</evidence>
<evidence type="ECO:0000313" key="1">
    <source>
        <dbReference type="EMBL" id="KTB47232.1"/>
    </source>
</evidence>
<dbReference type="AlphaFoldDB" id="A0A0W0GF96"/>
<reference evidence="1 2" key="1">
    <citation type="submission" date="2015-12" db="EMBL/GenBank/DDBJ databases">
        <title>Draft genome sequence of Moniliophthora roreri, the causal agent of frosty pod rot of cacao.</title>
        <authorList>
            <person name="Aime M.C."/>
            <person name="Diaz-Valderrama J.R."/>
            <person name="Kijpornyongpan T."/>
            <person name="Phillips-Mora W."/>
        </authorList>
    </citation>
    <scope>NUCLEOTIDE SEQUENCE [LARGE SCALE GENOMIC DNA]</scope>
    <source>
        <strain evidence="1 2">MCA 2952</strain>
    </source>
</reference>
<dbReference type="EMBL" id="LATX01000082">
    <property type="protein sequence ID" value="KTB47232.1"/>
    <property type="molecule type" value="Genomic_DNA"/>
</dbReference>
<accession>A0A0W0GF96</accession>
<sequence length="558" mass="64692">MSFTDVSHTVITGENTINHVQGNQVNGTINAGIVNFIADQEVVNRTVNDEFQYVRRGDMIIVKQLSSEEIRDWDWRWKYGKVTGKHKARRTTCIVEVYPDRQSKFTALMYEGEDAEWLWKKEFKKFSCTKNLFAAQLFGINRSEIPMLIFHDELIPLAHFFNKESIWMDIYIRYLKANLRCSLTNIWMSTSSGVLFSGPDGPPTPGPWSYAVDSIIVPTTVDMLKDNTCIRFFINSGSIVDKNILEYAVRCWKPIHLNDLVSATAEDHQSKDSDHPNWSSETHPYLIFLSPDHFPMNVIGGLRFDTVYSPSMEVVARWPRGVGPLWEWRKDNRTGLVEETILDDGLTRFQLDLTRGEDVCLVTRFCWRRFRKGWLSQSSWVFDAIEVAEGKENFFTVWPPVLLLIQSTRCPAASRTLRNGEYPVKTTPPTPIYLFLHPLPMSVSEYVLWMDGHFYFWSFDETGQSRMSEEECERWGLPVLTVSTYGSVWLRSWFTHVYTGLRDWQKARGFDPTTSDWARHMDYPEFEIVGARKVQEEKIASNSWWEAFVGSEISAFGI</sequence>
<organism evidence="1 2">
    <name type="scientific">Moniliophthora roreri</name>
    <name type="common">Frosty pod rot fungus</name>
    <name type="synonym">Monilia roreri</name>
    <dbReference type="NCBI Taxonomy" id="221103"/>
    <lineage>
        <taxon>Eukaryota</taxon>
        <taxon>Fungi</taxon>
        <taxon>Dikarya</taxon>
        <taxon>Basidiomycota</taxon>
        <taxon>Agaricomycotina</taxon>
        <taxon>Agaricomycetes</taxon>
        <taxon>Agaricomycetidae</taxon>
        <taxon>Agaricales</taxon>
        <taxon>Marasmiineae</taxon>
        <taxon>Marasmiaceae</taxon>
        <taxon>Moniliophthora</taxon>
    </lineage>
</organism>
<name>A0A0W0GF96_MONRR</name>